<accession>A0A6I6FPG0</accession>
<sequence>MDLLLDGYELPTSYNQALDTLKAQAPELVSSLAELLTRDDRTSAIKLLRERTEMDLAGGYHLVEALVRELGAA</sequence>
<gene>
    <name evidence="1" type="ORF">EIZ62_15710</name>
</gene>
<proteinExistence type="predicted"/>
<protein>
    <submittedName>
        <fullName evidence="1">Uncharacterized protein</fullName>
    </submittedName>
</protein>
<dbReference type="OrthoDB" id="4235789at2"/>
<dbReference type="EMBL" id="CP034279">
    <property type="protein sequence ID" value="QGV79528.1"/>
    <property type="molecule type" value="Genomic_DNA"/>
</dbReference>
<dbReference type="Proteomes" id="UP000422572">
    <property type="component" value="Chromosome"/>
</dbReference>
<organism evidence="1 2">
    <name type="scientific">Streptomyces ficellus</name>
    <dbReference type="NCBI Taxonomy" id="1977088"/>
    <lineage>
        <taxon>Bacteria</taxon>
        <taxon>Bacillati</taxon>
        <taxon>Actinomycetota</taxon>
        <taxon>Actinomycetes</taxon>
        <taxon>Kitasatosporales</taxon>
        <taxon>Streptomycetaceae</taxon>
        <taxon>Streptomyces</taxon>
    </lineage>
</organism>
<dbReference type="AlphaFoldDB" id="A0A6I6FPG0"/>
<evidence type="ECO:0000313" key="2">
    <source>
        <dbReference type="Proteomes" id="UP000422572"/>
    </source>
</evidence>
<evidence type="ECO:0000313" key="1">
    <source>
        <dbReference type="EMBL" id="QGV79528.1"/>
    </source>
</evidence>
<dbReference type="RefSeq" id="WP_156693273.1">
    <property type="nucleotide sequence ID" value="NZ_CP034279.1"/>
</dbReference>
<reference evidence="1 2" key="1">
    <citation type="submission" date="2018-12" db="EMBL/GenBank/DDBJ databases">
        <title>Complete genome sequence of Streptomyces ficellus NRRL8067, the producer of ficellomycin, feldamycin and nojirimycin.</title>
        <authorList>
            <person name="Zhang H."/>
            <person name="Yue R."/>
            <person name="Liu Y."/>
            <person name="Li M."/>
            <person name="Mu H."/>
            <person name="Zhang J."/>
        </authorList>
    </citation>
    <scope>NUCLEOTIDE SEQUENCE [LARGE SCALE GENOMIC DNA]</scope>
    <source>
        <strain evidence="1 2">NRRL 8067</strain>
    </source>
</reference>
<keyword evidence="2" id="KW-1185">Reference proteome</keyword>
<name>A0A6I6FPG0_9ACTN</name>
<dbReference type="KEGG" id="sfic:EIZ62_15710"/>